<feature type="domain" description="UvrD-like helicase C-terminal" evidence="15">
    <location>
        <begin position="96"/>
        <end position="381"/>
    </location>
</feature>
<evidence type="ECO:0000256" key="6">
    <source>
        <dbReference type="ARBA" id="ARBA00022839"/>
    </source>
</evidence>
<dbReference type="InterPro" id="IPR014016">
    <property type="entry name" value="UvrD-like_ATP-bd"/>
</dbReference>
<dbReference type="GO" id="GO:0005524">
    <property type="term" value="F:ATP binding"/>
    <property type="evidence" value="ECO:0007669"/>
    <property type="project" value="UniProtKB-KW"/>
</dbReference>
<dbReference type="GO" id="GO:0009338">
    <property type="term" value="C:exodeoxyribonuclease V complex"/>
    <property type="evidence" value="ECO:0007669"/>
    <property type="project" value="TreeGrafter"/>
</dbReference>
<evidence type="ECO:0000256" key="2">
    <source>
        <dbReference type="ARBA" id="ARBA00022741"/>
    </source>
</evidence>
<dbReference type="AlphaFoldDB" id="A0A6J6LNG0"/>
<dbReference type="GO" id="GO:0004527">
    <property type="term" value="F:exonuclease activity"/>
    <property type="evidence" value="ECO:0007669"/>
    <property type="project" value="UniProtKB-KW"/>
</dbReference>
<evidence type="ECO:0000256" key="11">
    <source>
        <dbReference type="ARBA" id="ARBA00034617"/>
    </source>
</evidence>
<evidence type="ECO:0000256" key="3">
    <source>
        <dbReference type="ARBA" id="ARBA00022763"/>
    </source>
</evidence>
<keyword evidence="9" id="KW-0234">DNA repair</keyword>
<dbReference type="InterPro" id="IPR011604">
    <property type="entry name" value="PDDEXK-like_dom_sf"/>
</dbReference>
<evidence type="ECO:0000256" key="4">
    <source>
        <dbReference type="ARBA" id="ARBA00022801"/>
    </source>
</evidence>
<dbReference type="PANTHER" id="PTHR11070">
    <property type="entry name" value="UVRD / RECB / PCRA DNA HELICASE FAMILY MEMBER"/>
    <property type="match status" value="1"/>
</dbReference>
<dbReference type="EC" id="5.6.2.4" evidence="12"/>
<name>A0A6J6LNG0_9ZZZZ</name>
<evidence type="ECO:0000256" key="7">
    <source>
        <dbReference type="ARBA" id="ARBA00022840"/>
    </source>
</evidence>
<reference evidence="16" key="1">
    <citation type="submission" date="2020-05" db="EMBL/GenBank/DDBJ databases">
        <authorList>
            <person name="Chiriac C."/>
            <person name="Salcher M."/>
            <person name="Ghai R."/>
            <person name="Kavagutti S V."/>
        </authorList>
    </citation>
    <scope>NUCLEOTIDE SEQUENCE</scope>
</reference>
<keyword evidence="2" id="KW-0547">Nucleotide-binding</keyword>
<feature type="region of interest" description="Disordered" evidence="14">
    <location>
        <begin position="245"/>
        <end position="268"/>
    </location>
</feature>
<feature type="compositionally biased region" description="Low complexity" evidence="14">
    <location>
        <begin position="245"/>
        <end position="264"/>
    </location>
</feature>
<accession>A0A6J6LNG0</accession>
<evidence type="ECO:0000256" key="5">
    <source>
        <dbReference type="ARBA" id="ARBA00022806"/>
    </source>
</evidence>
<evidence type="ECO:0000256" key="13">
    <source>
        <dbReference type="ARBA" id="ARBA00048988"/>
    </source>
</evidence>
<dbReference type="GO" id="GO:0005829">
    <property type="term" value="C:cytosol"/>
    <property type="evidence" value="ECO:0007669"/>
    <property type="project" value="TreeGrafter"/>
</dbReference>
<keyword evidence="4" id="KW-0378">Hydrolase</keyword>
<sequence length="861" mass="94957">MLIDEFQDTDTFQWRLFSKVFDLAGVPDEFLALIVVGDPKQAIYRFRGADIDAYLKAAGDRSMSKRQMTTNYRSDRPLVEALNSWLTDVTFGDEDIAYVPVTTPDSHANARLTGGGDPLQFRFLPTIGTKSADEVRASISIDVVDHIQSLLNDGQIVAEPGSTSESRPVTLGDICVLVRGHNDANQLMEELRKRHIPAVRSRIGSVLESDAMDQLRLLLTAMANPSDNRRVRAVQLSWFAPNPVVVTPSTETTETNEPSETTETAETKQDPIEVLQNKCRDWANELEARGLVGWYQVLRLDEEVIKEISSDFEAERRLTDLEHVIELLDGQLGGRRAPVSAVLRALDELKETMNTEAEAQKRRIDTDRDVIQITTMHSSKGLEYPIVLMPFPKETREGSVSLYEMKGTRFVDCAPNIGWVAGGLDQIERERLDLLETIADDLRLFYVAVTRARHQLVIWWGRGSSSNHSPITGPLARVLFGSTSDLGEKTTLADDDEARMKIQALVKRLGPNVGYKELTKWEDNREWEAPTPEVSGVLTAEPFPEHDIERDGWYRWSYSSLSKGARANNEGSARGGTDEAPGGPELGEDGGPQTFEGRLLGMQASADFGTFVHELFEVIDLSAPDVEAEVRAVIETSGRAASFDADPEVLAQGLMLAIDTPLGAMADDATLRTIGSNRLNELVFHFPLADGNSPVTPSALFELAASYDDDQFSDYFKALAAGNRMSAMAGLMTGSIDSVIRLGDASNGTYGVIDYKTNRLHTPGDVAPVSAYGYESMKHAMEHGDYPLQILVYNVALHRMLQLRLAGYDIDRHIGDTNYLFVRGMIGPDTAVIDGQRNGVFAWRPSSELIVAASKLLGGQS</sequence>
<dbReference type="InterPro" id="IPR011335">
    <property type="entry name" value="Restrct_endonuc-II-like"/>
</dbReference>
<dbReference type="InterPro" id="IPR014017">
    <property type="entry name" value="DNA_helicase_UvrD-like_C"/>
</dbReference>
<keyword evidence="8" id="KW-0238">DNA-binding</keyword>
<evidence type="ECO:0000256" key="8">
    <source>
        <dbReference type="ARBA" id="ARBA00023125"/>
    </source>
</evidence>
<keyword evidence="3" id="KW-0227">DNA damage</keyword>
<comment type="catalytic activity">
    <reaction evidence="11">
        <text>Couples ATP hydrolysis with the unwinding of duplex DNA by translocating in the 3'-5' direction.</text>
        <dbReference type="EC" id="5.6.2.4"/>
    </reaction>
</comment>
<protein>
    <recommendedName>
        <fullName evidence="12">DNA 3'-5' helicase</fullName>
        <ecNumber evidence="12">5.6.2.4</ecNumber>
    </recommendedName>
</protein>
<gene>
    <name evidence="16" type="ORF">UFOPK2143_01920</name>
</gene>
<dbReference type="PANTHER" id="PTHR11070:SF23">
    <property type="entry name" value="RECBCD ENZYME SUBUNIT RECB"/>
    <property type="match status" value="1"/>
</dbReference>
<dbReference type="Gene3D" id="3.90.320.10">
    <property type="match status" value="1"/>
</dbReference>
<dbReference type="GO" id="GO:0043138">
    <property type="term" value="F:3'-5' DNA helicase activity"/>
    <property type="evidence" value="ECO:0007669"/>
    <property type="project" value="UniProtKB-EC"/>
</dbReference>
<dbReference type="InterPro" id="IPR000212">
    <property type="entry name" value="DNA_helicase_UvrD/REP"/>
</dbReference>
<dbReference type="GO" id="GO:0003677">
    <property type="term" value="F:DNA binding"/>
    <property type="evidence" value="ECO:0007669"/>
    <property type="project" value="UniProtKB-KW"/>
</dbReference>
<comment type="catalytic activity">
    <reaction evidence="13">
        <text>ATP + H2O = ADP + phosphate + H(+)</text>
        <dbReference type="Rhea" id="RHEA:13065"/>
        <dbReference type="ChEBI" id="CHEBI:15377"/>
        <dbReference type="ChEBI" id="CHEBI:15378"/>
        <dbReference type="ChEBI" id="CHEBI:30616"/>
        <dbReference type="ChEBI" id="CHEBI:43474"/>
        <dbReference type="ChEBI" id="CHEBI:456216"/>
        <dbReference type="EC" id="5.6.2.4"/>
    </reaction>
</comment>
<dbReference type="InterPro" id="IPR027417">
    <property type="entry name" value="P-loop_NTPase"/>
</dbReference>
<dbReference type="Gene3D" id="1.10.486.10">
    <property type="entry name" value="PCRA, domain 4"/>
    <property type="match status" value="1"/>
</dbReference>
<keyword evidence="6" id="KW-0269">Exonuclease</keyword>
<dbReference type="CDD" id="cd22352">
    <property type="entry name" value="RecB_C-like"/>
    <property type="match status" value="1"/>
</dbReference>
<evidence type="ECO:0000256" key="12">
    <source>
        <dbReference type="ARBA" id="ARBA00034808"/>
    </source>
</evidence>
<evidence type="ECO:0000313" key="16">
    <source>
        <dbReference type="EMBL" id="CAB4662173.1"/>
    </source>
</evidence>
<proteinExistence type="predicted"/>
<dbReference type="Gene3D" id="3.40.50.300">
    <property type="entry name" value="P-loop containing nucleotide triphosphate hydrolases"/>
    <property type="match status" value="2"/>
</dbReference>
<dbReference type="SUPFAM" id="SSF52980">
    <property type="entry name" value="Restriction endonuclease-like"/>
    <property type="match status" value="1"/>
</dbReference>
<organism evidence="16">
    <name type="scientific">freshwater metagenome</name>
    <dbReference type="NCBI Taxonomy" id="449393"/>
    <lineage>
        <taxon>unclassified sequences</taxon>
        <taxon>metagenomes</taxon>
        <taxon>ecological metagenomes</taxon>
    </lineage>
</organism>
<dbReference type="Pfam" id="PF00580">
    <property type="entry name" value="UvrD-helicase"/>
    <property type="match status" value="1"/>
</dbReference>
<evidence type="ECO:0000256" key="14">
    <source>
        <dbReference type="SAM" id="MobiDB-lite"/>
    </source>
</evidence>
<keyword evidence="10" id="KW-0413">Isomerase</keyword>
<dbReference type="GO" id="GO:0000725">
    <property type="term" value="P:recombinational repair"/>
    <property type="evidence" value="ECO:0007669"/>
    <property type="project" value="TreeGrafter"/>
</dbReference>
<evidence type="ECO:0000256" key="9">
    <source>
        <dbReference type="ARBA" id="ARBA00023204"/>
    </source>
</evidence>
<dbReference type="SUPFAM" id="SSF52540">
    <property type="entry name" value="P-loop containing nucleoside triphosphate hydrolases"/>
    <property type="match status" value="1"/>
</dbReference>
<keyword evidence="7" id="KW-0067">ATP-binding</keyword>
<evidence type="ECO:0000256" key="1">
    <source>
        <dbReference type="ARBA" id="ARBA00022722"/>
    </source>
</evidence>
<feature type="region of interest" description="Disordered" evidence="14">
    <location>
        <begin position="565"/>
        <end position="593"/>
    </location>
</feature>
<keyword evidence="5" id="KW-0347">Helicase</keyword>
<evidence type="ECO:0000256" key="10">
    <source>
        <dbReference type="ARBA" id="ARBA00023235"/>
    </source>
</evidence>
<dbReference type="Pfam" id="PF13361">
    <property type="entry name" value="UvrD_C"/>
    <property type="match status" value="2"/>
</dbReference>
<keyword evidence="1" id="KW-0540">Nuclease</keyword>
<dbReference type="PROSITE" id="PS51217">
    <property type="entry name" value="UVRD_HELICASE_CTER"/>
    <property type="match status" value="1"/>
</dbReference>
<evidence type="ECO:0000259" key="15">
    <source>
        <dbReference type="PROSITE" id="PS51217"/>
    </source>
</evidence>
<dbReference type="EMBL" id="CAEZVV010000228">
    <property type="protein sequence ID" value="CAB4662173.1"/>
    <property type="molecule type" value="Genomic_DNA"/>
</dbReference>